<keyword evidence="3 5" id="KW-0175">Coiled coil</keyword>
<dbReference type="GO" id="GO:0007155">
    <property type="term" value="P:cell adhesion"/>
    <property type="evidence" value="ECO:0007669"/>
    <property type="project" value="InterPro"/>
</dbReference>
<dbReference type="GO" id="GO:0071973">
    <property type="term" value="P:bacterial-type flagellum-dependent cell motility"/>
    <property type="evidence" value="ECO:0007669"/>
    <property type="project" value="TreeGrafter"/>
</dbReference>
<dbReference type="InterPro" id="IPR010809">
    <property type="entry name" value="FliD_C"/>
</dbReference>
<organism evidence="8 9">
    <name type="scientific">Pseudoxanthomonas composti</name>
    <dbReference type="NCBI Taxonomy" id="2137479"/>
    <lineage>
        <taxon>Bacteria</taxon>
        <taxon>Pseudomonadati</taxon>
        <taxon>Pseudomonadota</taxon>
        <taxon>Gammaproteobacteria</taxon>
        <taxon>Lysobacterales</taxon>
        <taxon>Lysobacteraceae</taxon>
        <taxon>Pseudoxanthomonas</taxon>
    </lineage>
</organism>
<dbReference type="InterPro" id="IPR003481">
    <property type="entry name" value="FliD_N"/>
</dbReference>
<feature type="domain" description="Flagellar hook-associated protein 2 N-terminal" evidence="6">
    <location>
        <begin position="8"/>
        <end position="105"/>
    </location>
</feature>
<dbReference type="Pfam" id="PF02465">
    <property type="entry name" value="FliD_N"/>
    <property type="match status" value="1"/>
</dbReference>
<sequence>MALGNIGTGMDINSVVAQLVAAERAPAQNRITRSGEQISTKLSALGTVKSVMTNLQTALTTLTSAADKPAQKTSVAADAGFTATASTDAVTGSYSVEVVNLASAHKLTSTAVAAGTTLGAGTMQVKAGDKTYDIEIAEGASLADVAKAINAKSGGAGVSASVINAADGQHLVFNATTAGQAGALTVTTSGGDLARFAYDPANSNTQLSQTTAAANAKVKIDGLEVSSTSNELSDAIPGINLSLTKAKPGETFAVSVARDNATLKTNLQSFVSAYNAAVNTLASSSAYNSATQTASSLTGDSMVRSMQSQMRGLVSGQVNDLKALGVTIAKDGTLSLDSGKLDTAMSSTPEKMAGLFGKSGTIGTGLTSMLKGVLDSGNGSLTSRTKSLNSQLDSLNDQLSDLDARMEKVKARYTAQFTAMEQLATQMQTTSSYLTQQFSTSSS</sequence>
<dbReference type="RefSeq" id="WP_129471938.1">
    <property type="nucleotide sequence ID" value="NZ_SAWZ01000008.1"/>
</dbReference>
<dbReference type="OrthoDB" id="5980200at2"/>
<feature type="coiled-coil region" evidence="5">
    <location>
        <begin position="385"/>
        <end position="412"/>
    </location>
</feature>
<name>A0A4Q1JSF4_9GAMM</name>
<evidence type="ECO:0000256" key="5">
    <source>
        <dbReference type="RuleBase" id="RU362066"/>
    </source>
</evidence>
<evidence type="ECO:0000259" key="6">
    <source>
        <dbReference type="Pfam" id="PF02465"/>
    </source>
</evidence>
<reference evidence="8 9" key="1">
    <citation type="submission" date="2019-01" db="EMBL/GenBank/DDBJ databases">
        <title>Pseudoxanthomonas composti sp. nov., isolated from compost.</title>
        <authorList>
            <person name="Yang G."/>
        </authorList>
    </citation>
    <scope>NUCLEOTIDE SEQUENCE [LARGE SCALE GENOMIC DNA]</scope>
    <source>
        <strain evidence="8 9">GSS15</strain>
    </source>
</reference>
<keyword evidence="5" id="KW-0964">Secreted</keyword>
<evidence type="ECO:0000313" key="8">
    <source>
        <dbReference type="EMBL" id="RXR02671.1"/>
    </source>
</evidence>
<evidence type="ECO:0000256" key="1">
    <source>
        <dbReference type="ARBA" id="ARBA00009764"/>
    </source>
</evidence>
<gene>
    <name evidence="8" type="ORF">EPA99_14400</name>
</gene>
<comment type="function">
    <text evidence="5">Required for morphogenesis and for the elongation of the flagellar filament by facilitating polymerization of the flagellin monomers at the tip of growing filament. Forms a capping structure, which prevents flagellin subunits (transported through the central channel of the flagellum) from leaking out without polymerization at the distal end.</text>
</comment>
<dbReference type="Pfam" id="PF07196">
    <property type="entry name" value="Flagellin_IN"/>
    <property type="match status" value="1"/>
</dbReference>
<dbReference type="GO" id="GO:0005576">
    <property type="term" value="C:extracellular region"/>
    <property type="evidence" value="ECO:0007669"/>
    <property type="project" value="UniProtKB-SubCell"/>
</dbReference>
<dbReference type="InterPro" id="IPR040026">
    <property type="entry name" value="FliD"/>
</dbReference>
<dbReference type="PANTHER" id="PTHR30288">
    <property type="entry name" value="FLAGELLAR CAP/ASSEMBLY PROTEIN FLID"/>
    <property type="match status" value="1"/>
</dbReference>
<evidence type="ECO:0000256" key="2">
    <source>
        <dbReference type="ARBA" id="ARBA00011255"/>
    </source>
</evidence>
<dbReference type="AlphaFoldDB" id="A0A4Q1JSF4"/>
<dbReference type="GO" id="GO:0009421">
    <property type="term" value="C:bacterial-type flagellum filament cap"/>
    <property type="evidence" value="ECO:0007669"/>
    <property type="project" value="InterPro"/>
</dbReference>
<dbReference type="PANTHER" id="PTHR30288:SF0">
    <property type="entry name" value="FLAGELLAR HOOK-ASSOCIATED PROTEIN 2"/>
    <property type="match status" value="1"/>
</dbReference>
<evidence type="ECO:0000256" key="4">
    <source>
        <dbReference type="ARBA" id="ARBA00023143"/>
    </source>
</evidence>
<evidence type="ECO:0000313" key="9">
    <source>
        <dbReference type="Proteomes" id="UP000289784"/>
    </source>
</evidence>
<proteinExistence type="inferred from homology"/>
<dbReference type="GO" id="GO:0009424">
    <property type="term" value="C:bacterial-type flagellum hook"/>
    <property type="evidence" value="ECO:0007669"/>
    <property type="project" value="UniProtKB-UniRule"/>
</dbReference>
<comment type="subunit">
    <text evidence="2 5">Homopentamer.</text>
</comment>
<comment type="caution">
    <text evidence="8">The sequence shown here is derived from an EMBL/GenBank/DDBJ whole genome shotgun (WGS) entry which is preliminary data.</text>
</comment>
<keyword evidence="8" id="KW-0282">Flagellum</keyword>
<evidence type="ECO:0000259" key="7">
    <source>
        <dbReference type="Pfam" id="PF07195"/>
    </source>
</evidence>
<keyword evidence="9" id="KW-1185">Reference proteome</keyword>
<keyword evidence="4 5" id="KW-0975">Bacterial flagellum</keyword>
<accession>A0A4Q1JSF4</accession>
<keyword evidence="8" id="KW-0969">Cilium</keyword>
<feature type="domain" description="Flagellar hook-associated protein 2 C-terminal" evidence="7">
    <location>
        <begin position="213"/>
        <end position="428"/>
    </location>
</feature>
<dbReference type="Pfam" id="PF07195">
    <property type="entry name" value="FliD_C"/>
    <property type="match status" value="1"/>
</dbReference>
<dbReference type="InterPro" id="IPR010810">
    <property type="entry name" value="Flagellin_hook_IN_motif"/>
</dbReference>
<dbReference type="Proteomes" id="UP000289784">
    <property type="component" value="Unassembled WGS sequence"/>
</dbReference>
<comment type="subcellular location">
    <subcellularLocation>
        <location evidence="5">Secreted</location>
    </subcellularLocation>
    <subcellularLocation>
        <location evidence="5">Bacterial flagellum</location>
    </subcellularLocation>
</comment>
<dbReference type="EMBL" id="SAWZ01000008">
    <property type="protein sequence ID" value="RXR02671.1"/>
    <property type="molecule type" value="Genomic_DNA"/>
</dbReference>
<evidence type="ECO:0000256" key="3">
    <source>
        <dbReference type="ARBA" id="ARBA00023054"/>
    </source>
</evidence>
<protein>
    <recommendedName>
        <fullName evidence="5">Flagellar hook-associated protein 2</fullName>
        <shortName evidence="5">HAP2</shortName>
    </recommendedName>
    <alternativeName>
        <fullName evidence="5">Flagellar cap protein</fullName>
    </alternativeName>
</protein>
<comment type="similarity">
    <text evidence="1 5">Belongs to the FliD family.</text>
</comment>
<keyword evidence="8" id="KW-0966">Cell projection</keyword>